<name>A0A378LLE4_9GAMM</name>
<keyword evidence="4" id="KW-1185">Reference proteome</keyword>
<protein>
    <submittedName>
        <fullName evidence="3">TfuA-like protein</fullName>
    </submittedName>
</protein>
<feature type="domain" description="TfuA-like core" evidence="1">
    <location>
        <begin position="55"/>
        <end position="147"/>
    </location>
</feature>
<dbReference type="RefSeq" id="WP_028383836.1">
    <property type="nucleotide sequence ID" value="NZ_CAAAJG010000015.1"/>
</dbReference>
<dbReference type="STRING" id="39962.Lmor_0004"/>
<organism evidence="3 5">
    <name type="scientific">Legionella moravica</name>
    <dbReference type="NCBI Taxonomy" id="39962"/>
    <lineage>
        <taxon>Bacteria</taxon>
        <taxon>Pseudomonadati</taxon>
        <taxon>Pseudomonadota</taxon>
        <taxon>Gammaproteobacteria</taxon>
        <taxon>Legionellales</taxon>
        <taxon>Legionellaceae</taxon>
        <taxon>Legionella</taxon>
    </lineage>
</organism>
<reference evidence="2 4" key="1">
    <citation type="submission" date="2015-11" db="EMBL/GenBank/DDBJ databases">
        <title>Genomic analysis of 38 Legionella species identifies large and diverse effector repertoires.</title>
        <authorList>
            <person name="Burstein D."/>
            <person name="Amaro F."/>
            <person name="Zusman T."/>
            <person name="Lifshitz Z."/>
            <person name="Cohen O."/>
            <person name="Gilbert J.A."/>
            <person name="Pupko T."/>
            <person name="Shuman H.A."/>
            <person name="Segal G."/>
        </authorList>
    </citation>
    <scope>NUCLEOTIDE SEQUENCE [LARGE SCALE GENOMIC DNA]</scope>
    <source>
        <strain evidence="2 4">ATCC 43877</strain>
    </source>
</reference>
<proteinExistence type="predicted"/>
<evidence type="ECO:0000313" key="5">
    <source>
        <dbReference type="Proteomes" id="UP000254040"/>
    </source>
</evidence>
<evidence type="ECO:0000259" key="1">
    <source>
        <dbReference type="Pfam" id="PF07812"/>
    </source>
</evidence>
<evidence type="ECO:0000313" key="2">
    <source>
        <dbReference type="EMBL" id="KTD39638.1"/>
    </source>
</evidence>
<dbReference type="Proteomes" id="UP000254040">
    <property type="component" value="Unassembled WGS sequence"/>
</dbReference>
<dbReference type="AlphaFoldDB" id="A0A378LLE4"/>
<reference evidence="3 5" key="2">
    <citation type="submission" date="2018-06" db="EMBL/GenBank/DDBJ databases">
        <authorList>
            <consortium name="Pathogen Informatics"/>
            <person name="Doyle S."/>
        </authorList>
    </citation>
    <scope>NUCLEOTIDE SEQUENCE [LARGE SCALE GENOMIC DNA]</scope>
    <source>
        <strain evidence="3 5">NCTC12239</strain>
    </source>
</reference>
<gene>
    <name evidence="2" type="ORF">Lmor_0004</name>
    <name evidence="3" type="ORF">NCTC12239_03221</name>
</gene>
<dbReference type="Pfam" id="PF07812">
    <property type="entry name" value="TfuA"/>
    <property type="match status" value="1"/>
</dbReference>
<dbReference type="InterPro" id="IPR012924">
    <property type="entry name" value="TfuA_core"/>
</dbReference>
<dbReference type="EMBL" id="LNYN01000001">
    <property type="protein sequence ID" value="KTD39638.1"/>
    <property type="molecule type" value="Genomic_DNA"/>
</dbReference>
<dbReference type="OrthoDB" id="118811at2"/>
<accession>A0A378LLE4</accession>
<sequence>MNNKKRAIFVDSTISHDELSEYIQDSDLLLPAIRRGDIIGVLLKHPSIEIIVIVDGVFEQQASVTHKEILWVLEQGIKVIGLSSLGALRAYELRNYGMLGSGKVFEDYLSGVLDGDDEVAISYFPSTHGFDKTIAMVNIRATLEKLHLCDNNLICKLRKIHFKKRNWLTLKAAVPEAIFVQLKAHYIDQKKKDVLLYFQKNHQSIKSEIPIVHSSKNIYIIRDLANKMYPTLIDYLEKNLQSMTSIPIQSATPFLEKIAHDIVIYLEYKKNHTHKITYILNELDSFSYKQTRLKIVSDKIRREQKLFLSSDFIKFLDKKKISKSNLTAIFDGILKLESYFLSNGHLFNTL</sequence>
<evidence type="ECO:0000313" key="4">
    <source>
        <dbReference type="Proteomes" id="UP000054985"/>
    </source>
</evidence>
<evidence type="ECO:0000313" key="3">
    <source>
        <dbReference type="EMBL" id="STY27543.1"/>
    </source>
</evidence>
<dbReference type="Proteomes" id="UP000054985">
    <property type="component" value="Unassembled WGS sequence"/>
</dbReference>
<dbReference type="EMBL" id="UGOG01000002">
    <property type="protein sequence ID" value="STY27543.1"/>
    <property type="molecule type" value="Genomic_DNA"/>
</dbReference>